<sequence length="263" mass="28580">MTSTGAGTRPEDFSEWRRTAEALQRLTDETYDPDAGVSLDLVVREAVRLIRSADRASVTTLRAGRFRTVASSDPVAVQVDLAQYELGSGPCVDAVLEDGVFITGDVRTEQRWRPLGERLHAQFGVTSMMALRLHLLDESETIAGLNFSSSEPDAFDATDVEQARVLATHCALLVTASQAHSKAADLQRALESSRTIGVAVGVLMSEYRITSDQAFDVLRHTSQNLNRKLRDVAVDVVETGAVPERTRTRGAPHPPAGGRTQPL</sequence>
<dbReference type="InterPro" id="IPR036388">
    <property type="entry name" value="WH-like_DNA-bd_sf"/>
</dbReference>
<evidence type="ECO:0000256" key="1">
    <source>
        <dbReference type="ARBA" id="ARBA00022679"/>
    </source>
</evidence>
<dbReference type="Proteomes" id="UP001500945">
    <property type="component" value="Unassembled WGS sequence"/>
</dbReference>
<dbReference type="Pfam" id="PF13185">
    <property type="entry name" value="GAF_2"/>
    <property type="match status" value="1"/>
</dbReference>
<evidence type="ECO:0000313" key="7">
    <source>
        <dbReference type="EMBL" id="GAA4397289.1"/>
    </source>
</evidence>
<accession>A0ABP8JX16</accession>
<evidence type="ECO:0000256" key="5">
    <source>
        <dbReference type="SAM" id="MobiDB-lite"/>
    </source>
</evidence>
<proteinExistence type="predicted"/>
<evidence type="ECO:0000313" key="8">
    <source>
        <dbReference type="Proteomes" id="UP001500945"/>
    </source>
</evidence>
<feature type="domain" description="ANTAR" evidence="6">
    <location>
        <begin position="176"/>
        <end position="237"/>
    </location>
</feature>
<dbReference type="Pfam" id="PF03861">
    <property type="entry name" value="ANTAR"/>
    <property type="match status" value="1"/>
</dbReference>
<dbReference type="InterPro" id="IPR003018">
    <property type="entry name" value="GAF"/>
</dbReference>
<dbReference type="SUPFAM" id="SSF55781">
    <property type="entry name" value="GAF domain-like"/>
    <property type="match status" value="1"/>
</dbReference>
<keyword evidence="4" id="KW-0804">Transcription</keyword>
<evidence type="ECO:0000256" key="3">
    <source>
        <dbReference type="ARBA" id="ARBA00023015"/>
    </source>
</evidence>
<comment type="caution">
    <text evidence="7">The sequence shown here is derived from an EMBL/GenBank/DDBJ whole genome shotgun (WGS) entry which is preliminary data.</text>
</comment>
<organism evidence="7 8">
    <name type="scientific">Fodinibacter luteus</name>
    <dbReference type="NCBI Taxonomy" id="552064"/>
    <lineage>
        <taxon>Bacteria</taxon>
        <taxon>Bacillati</taxon>
        <taxon>Actinomycetota</taxon>
        <taxon>Actinomycetes</taxon>
        <taxon>Micrococcales</taxon>
        <taxon>Intrasporangiaceae</taxon>
        <taxon>Fodinibacter (ex Wang et al. 2009)</taxon>
    </lineage>
</organism>
<reference evidence="8" key="1">
    <citation type="journal article" date="2019" name="Int. J. Syst. Evol. Microbiol.">
        <title>The Global Catalogue of Microorganisms (GCM) 10K type strain sequencing project: providing services to taxonomists for standard genome sequencing and annotation.</title>
        <authorList>
            <consortium name="The Broad Institute Genomics Platform"/>
            <consortium name="The Broad Institute Genome Sequencing Center for Infectious Disease"/>
            <person name="Wu L."/>
            <person name="Ma J."/>
        </authorList>
    </citation>
    <scope>NUCLEOTIDE SEQUENCE [LARGE SCALE GENOMIC DNA]</scope>
    <source>
        <strain evidence="8">JCM 17809</strain>
    </source>
</reference>
<dbReference type="Gene3D" id="3.30.450.40">
    <property type="match status" value="1"/>
</dbReference>
<gene>
    <name evidence="7" type="ORF">GCM10023168_02090</name>
</gene>
<dbReference type="SMART" id="SM01012">
    <property type="entry name" value="ANTAR"/>
    <property type="match status" value="1"/>
</dbReference>
<dbReference type="Gene3D" id="1.10.10.10">
    <property type="entry name" value="Winged helix-like DNA-binding domain superfamily/Winged helix DNA-binding domain"/>
    <property type="match status" value="1"/>
</dbReference>
<evidence type="ECO:0000256" key="4">
    <source>
        <dbReference type="ARBA" id="ARBA00023163"/>
    </source>
</evidence>
<dbReference type="InterPro" id="IPR005561">
    <property type="entry name" value="ANTAR"/>
</dbReference>
<dbReference type="InterPro" id="IPR012074">
    <property type="entry name" value="GAF_ANTAR"/>
</dbReference>
<evidence type="ECO:0000256" key="2">
    <source>
        <dbReference type="ARBA" id="ARBA00022777"/>
    </source>
</evidence>
<dbReference type="PIRSF" id="PIRSF036625">
    <property type="entry name" value="GAF_ANTAR"/>
    <property type="match status" value="1"/>
</dbReference>
<dbReference type="InterPro" id="IPR011006">
    <property type="entry name" value="CheY-like_superfamily"/>
</dbReference>
<dbReference type="RefSeq" id="WP_345201323.1">
    <property type="nucleotide sequence ID" value="NZ_BAABGM010000001.1"/>
</dbReference>
<keyword evidence="2" id="KW-0418">Kinase</keyword>
<feature type="region of interest" description="Disordered" evidence="5">
    <location>
        <begin position="241"/>
        <end position="263"/>
    </location>
</feature>
<evidence type="ECO:0000259" key="6">
    <source>
        <dbReference type="PROSITE" id="PS50921"/>
    </source>
</evidence>
<keyword evidence="1" id="KW-0808">Transferase</keyword>
<dbReference type="SUPFAM" id="SSF52172">
    <property type="entry name" value="CheY-like"/>
    <property type="match status" value="1"/>
</dbReference>
<keyword evidence="8" id="KW-1185">Reference proteome</keyword>
<keyword evidence="3" id="KW-0805">Transcription regulation</keyword>
<dbReference type="InterPro" id="IPR029016">
    <property type="entry name" value="GAF-like_dom_sf"/>
</dbReference>
<dbReference type="EMBL" id="BAABGM010000001">
    <property type="protein sequence ID" value="GAA4397289.1"/>
    <property type="molecule type" value="Genomic_DNA"/>
</dbReference>
<dbReference type="PROSITE" id="PS50921">
    <property type="entry name" value="ANTAR"/>
    <property type="match status" value="1"/>
</dbReference>
<protein>
    <submittedName>
        <fullName evidence="7">GAF and ANTAR domain-containing protein</fullName>
    </submittedName>
</protein>
<name>A0ABP8JX16_9MICO</name>
<dbReference type="SMART" id="SM00065">
    <property type="entry name" value="GAF"/>
    <property type="match status" value="1"/>
</dbReference>